<dbReference type="PROSITE" id="PS50096">
    <property type="entry name" value="IQ"/>
    <property type="match status" value="1"/>
</dbReference>
<protein>
    <recommendedName>
        <fullName evidence="2">lysozyme</fullName>
        <ecNumber evidence="2">3.2.1.17</ecNumber>
    </recommendedName>
</protein>
<dbReference type="InterPro" id="IPR008597">
    <property type="entry name" value="Invert_lysozyme"/>
</dbReference>
<dbReference type="Proteomes" id="UP000886520">
    <property type="component" value="Chromosome 16"/>
</dbReference>
<dbReference type="Gene3D" id="1.10.530.10">
    <property type="match status" value="1"/>
</dbReference>
<evidence type="ECO:0000313" key="10">
    <source>
        <dbReference type="EMBL" id="KAI5068424.1"/>
    </source>
</evidence>
<evidence type="ECO:0000256" key="4">
    <source>
        <dbReference type="ARBA" id="ARBA00022529"/>
    </source>
</evidence>
<dbReference type="AlphaFoldDB" id="A0A9D4ZB11"/>
<keyword evidence="3" id="KW-0934">Plastid</keyword>
<keyword evidence="11" id="KW-1185">Reference proteome</keyword>
<dbReference type="SUPFAM" id="SSF52540">
    <property type="entry name" value="P-loop containing nucleoside triphosphate hydrolases"/>
    <property type="match status" value="1"/>
</dbReference>
<evidence type="ECO:0000256" key="3">
    <source>
        <dbReference type="ARBA" id="ARBA00022528"/>
    </source>
</evidence>
<evidence type="ECO:0000256" key="7">
    <source>
        <dbReference type="ARBA" id="ARBA00023157"/>
    </source>
</evidence>
<comment type="catalytic activity">
    <reaction evidence="1">
        <text>Hydrolysis of (1-&gt;4)-beta-linkages between N-acetylmuramic acid and N-acetyl-D-glucosamine residues in a peptidoglycan and between N-acetyl-D-glucosamine residues in chitodextrins.</text>
        <dbReference type="EC" id="3.2.1.17"/>
    </reaction>
</comment>
<evidence type="ECO:0000313" key="11">
    <source>
        <dbReference type="Proteomes" id="UP000886520"/>
    </source>
</evidence>
<feature type="compositionally biased region" description="Polar residues" evidence="9">
    <location>
        <begin position="239"/>
        <end position="259"/>
    </location>
</feature>
<reference evidence="10" key="1">
    <citation type="submission" date="2021-01" db="EMBL/GenBank/DDBJ databases">
        <title>Adiantum capillus-veneris genome.</title>
        <authorList>
            <person name="Fang Y."/>
            <person name="Liao Q."/>
        </authorList>
    </citation>
    <scope>NUCLEOTIDE SEQUENCE</scope>
    <source>
        <strain evidence="10">H3</strain>
        <tissue evidence="10">Leaf</tissue>
    </source>
</reference>
<comment type="caution">
    <text evidence="10">The sequence shown here is derived from an EMBL/GenBank/DDBJ whole genome shotgun (WGS) entry which is preliminary data.</text>
</comment>
<feature type="compositionally biased region" description="Basic and acidic residues" evidence="9">
    <location>
        <begin position="23"/>
        <end position="38"/>
    </location>
</feature>
<evidence type="ECO:0000256" key="9">
    <source>
        <dbReference type="SAM" id="MobiDB-lite"/>
    </source>
</evidence>
<evidence type="ECO:0000256" key="1">
    <source>
        <dbReference type="ARBA" id="ARBA00000632"/>
    </source>
</evidence>
<organism evidence="10 11">
    <name type="scientific">Adiantum capillus-veneris</name>
    <name type="common">Maidenhair fern</name>
    <dbReference type="NCBI Taxonomy" id="13818"/>
    <lineage>
        <taxon>Eukaryota</taxon>
        <taxon>Viridiplantae</taxon>
        <taxon>Streptophyta</taxon>
        <taxon>Embryophyta</taxon>
        <taxon>Tracheophyta</taxon>
        <taxon>Polypodiopsida</taxon>
        <taxon>Polypodiidae</taxon>
        <taxon>Polypodiales</taxon>
        <taxon>Pteridineae</taxon>
        <taxon>Pteridaceae</taxon>
        <taxon>Vittarioideae</taxon>
        <taxon>Adiantum</taxon>
    </lineage>
</organism>
<feature type="region of interest" description="Disordered" evidence="9">
    <location>
        <begin position="1"/>
        <end position="59"/>
    </location>
</feature>
<dbReference type="PANTHER" id="PTHR11195">
    <property type="entry name" value="DESTABILASE-RELATED"/>
    <property type="match status" value="1"/>
</dbReference>
<evidence type="ECO:0000256" key="2">
    <source>
        <dbReference type="ARBA" id="ARBA00012732"/>
    </source>
</evidence>
<evidence type="ECO:0000256" key="8">
    <source>
        <dbReference type="ARBA" id="ARBA00023295"/>
    </source>
</evidence>
<dbReference type="PANTHER" id="PTHR11195:SF13">
    <property type="entry name" value="INVERTEBRATE-TYPE LYSOZYME 2-RELATED"/>
    <property type="match status" value="1"/>
</dbReference>
<dbReference type="GO" id="GO:0003796">
    <property type="term" value="F:lysozyme activity"/>
    <property type="evidence" value="ECO:0007669"/>
    <property type="project" value="UniProtKB-EC"/>
</dbReference>
<dbReference type="Gene3D" id="1.20.5.190">
    <property type="match status" value="1"/>
</dbReference>
<sequence>MGYQLPKLGNVAFPGFGALGKQQAKDSTRSKKEKDRERHRISRSTSTPSSPSSNSFPAVAARPSCEGKLLQQGFLQKWRQELRPLLNSMRFVEASNRESSNDGASRIGPFQISRQYHQQAWKHSPPMAWSRCRDMNHAENTIIAYWLKYCPEAVERHDFEFLAKIHKDGIQGMQKEDVNCYWKKISHHLKQQETAGPKKENTTWSFFSNEKNATIKHCGTAKQDASSKLHKKATPVLSPINTNTLPPSTPPRSSCATPPKQQLPLIQTLRPKLFRRALTTEEKKAAVNGTNGGARPGSAGGEATSCKKALNKRIRRTTHCQSNHSLNPNSLGHAFNLSFCQLSHAERIMRAAILVQAQWRMRRDRKKFERMRNAAVLIQQGWRKRHCDCSCGQTIRSREDEDLDCASFNSPKTTPLCMEKQAGHVGPSGSPCELLYRSDISPNQEDELLTELVSLLNLDTESPSVVSCHSFRFPKSLDELTDACTPKMKADLRNFSMEVPSISAEQRTEEPHCPSLMCETTPRVIKQVHLSPLMENEIMAELAKLCPPSKEASQEIAPSASLSLTRSDQSFKPNDTKVNIAQEQLGKDGGIIRRLTFNSTGVERVDNAVVTNDGGLERQSAQYSMSSSSEVSINSQDYEDQLKEINIPLLVDQSPILTSKRRARHWNPLNRKIERALVSSLSNWQYSVSSDEEKEDNKALRDEPSSVNCRDSSTSKEIFLPSLSSIRVEPSEHTSLMEVVSGRKSCEKTLVPDDFHTDCLLETRDVKNSTIYAKAIFCCADFSLNDHEQGVLLEMSHPECDAARCRNLDGILVNSTRAASLQHLCRLWDVHNIDLLTRALKFKGLQTANRCQQGDPSQAKADDVTDILLEFHHLESLLKTVDEESKRRDSVLRQRDIIYTNIAGYCDVQERQHLYDKWEIHRVLTGRLKKIVYELLWIDPQRYQESAELVIQYL</sequence>
<accession>A0A9D4ZB11</accession>
<feature type="compositionally biased region" description="Basic and acidic residues" evidence="9">
    <location>
        <begin position="695"/>
        <end position="704"/>
    </location>
</feature>
<dbReference type="EC" id="3.2.1.17" evidence="2"/>
<keyword evidence="8" id="KW-0326">Glycosidase</keyword>
<dbReference type="EMBL" id="JABFUD020000016">
    <property type="protein sequence ID" value="KAI5068424.1"/>
    <property type="molecule type" value="Genomic_DNA"/>
</dbReference>
<keyword evidence="4" id="KW-0929">Antimicrobial</keyword>
<dbReference type="InterPro" id="IPR027417">
    <property type="entry name" value="P-loop_NTPase"/>
</dbReference>
<proteinExistence type="predicted"/>
<name>A0A9D4ZB11_ADICA</name>
<keyword evidence="3" id="KW-0150">Chloroplast</keyword>
<gene>
    <name evidence="10" type="ORF">GOP47_0016769</name>
</gene>
<keyword evidence="7" id="KW-1015">Disulfide bond</keyword>
<feature type="region of interest" description="Disordered" evidence="9">
    <location>
        <begin position="692"/>
        <end position="712"/>
    </location>
</feature>
<dbReference type="GO" id="GO:0031640">
    <property type="term" value="P:killing of cells of another organism"/>
    <property type="evidence" value="ECO:0007669"/>
    <property type="project" value="UniProtKB-KW"/>
</dbReference>
<keyword evidence="5" id="KW-0081">Bacteriolytic enzyme</keyword>
<evidence type="ECO:0000256" key="5">
    <source>
        <dbReference type="ARBA" id="ARBA00022638"/>
    </source>
</evidence>
<feature type="compositionally biased region" description="Low complexity" evidence="9">
    <location>
        <begin position="43"/>
        <end position="55"/>
    </location>
</feature>
<evidence type="ECO:0000256" key="6">
    <source>
        <dbReference type="ARBA" id="ARBA00022801"/>
    </source>
</evidence>
<dbReference type="GO" id="GO:0042742">
    <property type="term" value="P:defense response to bacterium"/>
    <property type="evidence" value="ECO:0007669"/>
    <property type="project" value="UniProtKB-KW"/>
</dbReference>
<feature type="region of interest" description="Disordered" evidence="9">
    <location>
        <begin position="237"/>
        <end position="259"/>
    </location>
</feature>
<dbReference type="OrthoDB" id="2018184at2759"/>
<keyword evidence="6" id="KW-0378">Hydrolase</keyword>